<feature type="region of interest" description="Disordered" evidence="1">
    <location>
        <begin position="1"/>
        <end position="67"/>
    </location>
</feature>
<keyword evidence="3" id="KW-1185">Reference proteome</keyword>
<evidence type="ECO:0000256" key="1">
    <source>
        <dbReference type="SAM" id="MobiDB-lite"/>
    </source>
</evidence>
<reference evidence="2" key="1">
    <citation type="submission" date="2020-10" db="EMBL/GenBank/DDBJ databases">
        <title>Chromosome-scale genome assembly of the Allis shad, Alosa alosa.</title>
        <authorList>
            <person name="Margot Z."/>
            <person name="Christophe K."/>
            <person name="Cabau C."/>
            <person name="Louis A."/>
            <person name="Berthelot C."/>
            <person name="Parey E."/>
            <person name="Roest Crollius H."/>
            <person name="Montfort J."/>
            <person name="Robinson-Rechavi M."/>
            <person name="Bucao C."/>
            <person name="Bouchez O."/>
            <person name="Gislard M."/>
            <person name="Lluch J."/>
            <person name="Milhes M."/>
            <person name="Lampietro C."/>
            <person name="Lopez Roques C."/>
            <person name="Donnadieu C."/>
            <person name="Braasch I."/>
            <person name="Desvignes T."/>
            <person name="Postlethwait J."/>
            <person name="Bobe J."/>
            <person name="Guiguen Y."/>
        </authorList>
    </citation>
    <scope>NUCLEOTIDE SEQUENCE</scope>
    <source>
        <strain evidence="2">M-15738</strain>
        <tissue evidence="2">Blood</tissue>
    </source>
</reference>
<sequence>VRGRLPPTGGNGGLQPAGRRRPALHRLQLEGDRVERVSSGRPPQPTRPSSWQPDRPVRRRSPEQGGV</sequence>
<protein>
    <submittedName>
        <fullName evidence="2">Uncharacterized protein</fullName>
    </submittedName>
</protein>
<comment type="caution">
    <text evidence="2">The sequence shown here is derived from an EMBL/GenBank/DDBJ whole genome shotgun (WGS) entry which is preliminary data.</text>
</comment>
<dbReference type="EMBL" id="JADWDJ010000020">
    <property type="protein sequence ID" value="KAG5264265.1"/>
    <property type="molecule type" value="Genomic_DNA"/>
</dbReference>
<gene>
    <name evidence="2" type="ORF">AALO_G00251800</name>
</gene>
<feature type="compositionally biased region" description="Basic and acidic residues" evidence="1">
    <location>
        <begin position="27"/>
        <end position="38"/>
    </location>
</feature>
<feature type="non-terminal residue" evidence="2">
    <location>
        <position position="1"/>
    </location>
</feature>
<name>A0AAV6FNZ5_9TELE</name>
<dbReference type="AlphaFoldDB" id="A0AAV6FNZ5"/>
<accession>A0AAV6FNZ5</accession>
<feature type="non-terminal residue" evidence="2">
    <location>
        <position position="67"/>
    </location>
</feature>
<dbReference type="Proteomes" id="UP000823561">
    <property type="component" value="Chromosome 20"/>
</dbReference>
<evidence type="ECO:0000313" key="2">
    <source>
        <dbReference type="EMBL" id="KAG5264265.1"/>
    </source>
</evidence>
<organism evidence="2 3">
    <name type="scientific">Alosa alosa</name>
    <name type="common">allis shad</name>
    <dbReference type="NCBI Taxonomy" id="278164"/>
    <lineage>
        <taxon>Eukaryota</taxon>
        <taxon>Metazoa</taxon>
        <taxon>Chordata</taxon>
        <taxon>Craniata</taxon>
        <taxon>Vertebrata</taxon>
        <taxon>Euteleostomi</taxon>
        <taxon>Actinopterygii</taxon>
        <taxon>Neopterygii</taxon>
        <taxon>Teleostei</taxon>
        <taxon>Clupei</taxon>
        <taxon>Clupeiformes</taxon>
        <taxon>Clupeoidei</taxon>
        <taxon>Clupeidae</taxon>
        <taxon>Alosa</taxon>
    </lineage>
</organism>
<evidence type="ECO:0000313" key="3">
    <source>
        <dbReference type="Proteomes" id="UP000823561"/>
    </source>
</evidence>
<proteinExistence type="predicted"/>